<evidence type="ECO:0000313" key="1">
    <source>
        <dbReference type="EMBL" id="OAH45400.1"/>
    </source>
</evidence>
<dbReference type="RefSeq" id="WP_063976232.1">
    <property type="nucleotide sequence ID" value="NZ_LSTR01000025.1"/>
</dbReference>
<reference evidence="1 2" key="1">
    <citation type="submission" date="2016-02" db="EMBL/GenBank/DDBJ databases">
        <authorList>
            <person name="Wen L."/>
            <person name="He K."/>
            <person name="Yang H."/>
        </authorList>
    </citation>
    <scope>NUCLEOTIDE SEQUENCE [LARGE SCALE GENOMIC DNA]</scope>
    <source>
        <strain evidence="1 2">CD09_2</strain>
    </source>
</reference>
<comment type="caution">
    <text evidence="1">The sequence shown here is derived from an EMBL/GenBank/DDBJ whole genome shotgun (WGS) entry which is preliminary data.</text>
</comment>
<evidence type="ECO:0000313" key="2">
    <source>
        <dbReference type="Proteomes" id="UP000077262"/>
    </source>
</evidence>
<dbReference type="EMBL" id="LSTR01000025">
    <property type="protein sequence ID" value="OAH45400.1"/>
    <property type="molecule type" value="Genomic_DNA"/>
</dbReference>
<dbReference type="AlphaFoldDB" id="A0A177JVY4"/>
<dbReference type="Proteomes" id="UP000077262">
    <property type="component" value="Unassembled WGS sequence"/>
</dbReference>
<gene>
    <name evidence="1" type="ORF">AX777_17485</name>
</gene>
<protein>
    <submittedName>
        <fullName evidence="1">Uncharacterized protein</fullName>
    </submittedName>
</protein>
<accession>A0A177JVY4</accession>
<name>A0A177JVY4_SPHYA</name>
<dbReference type="OrthoDB" id="7460995at2"/>
<organism evidence="1 2">
    <name type="scientific">Sphingobium yanoikuyae</name>
    <name type="common">Sphingomonas yanoikuyae</name>
    <dbReference type="NCBI Taxonomy" id="13690"/>
    <lineage>
        <taxon>Bacteria</taxon>
        <taxon>Pseudomonadati</taxon>
        <taxon>Pseudomonadota</taxon>
        <taxon>Alphaproteobacteria</taxon>
        <taxon>Sphingomonadales</taxon>
        <taxon>Sphingomonadaceae</taxon>
        <taxon>Sphingobium</taxon>
    </lineage>
</organism>
<sequence length="110" mass="11890">MTNAVISGLKPEELAAVAIAVQDASRKASVATRRSKLGRLVEGAYLALTGIRPSNRLADPRLEALRRFVDLSHRTRRVAEHLVPQLLELGFNRPQIEAVAALRVGGGARS</sequence>
<proteinExistence type="predicted"/>